<dbReference type="SUPFAM" id="SSF53474">
    <property type="entry name" value="alpha/beta-Hydrolases"/>
    <property type="match status" value="1"/>
</dbReference>
<dbReference type="Proteomes" id="UP000051315">
    <property type="component" value="Unassembled WGS sequence"/>
</dbReference>
<sequence>MQLIKETLKTELSKTAEFYGYIPDNSEEIEPSRVRPTILICPGGGYSMTSDREAEPVALDFLARGYNAFILRYSVAPARYPVALVETATAMKLIRDNAKAWHVDENKVIIAGFSAGGHLAANFATSWDRDLVTEHGFKAAEIKPNGLFLGYAVISDGKEGHAESFKNLLGDKYGDKALMDKVSIEKQVTATTPPTFLWHTVTDDVVPVENSLLFASALKAHGVSFEMHLFPKGGHGLSLATPQTAIASNGYGNEPTISVWADLFATWVNNNF</sequence>
<name>A0A0R1W100_9LACO</name>
<organism evidence="3 4">
    <name type="scientific">Lapidilactobacillus concavus DSM 17758</name>
    <dbReference type="NCBI Taxonomy" id="1423735"/>
    <lineage>
        <taxon>Bacteria</taxon>
        <taxon>Bacillati</taxon>
        <taxon>Bacillota</taxon>
        <taxon>Bacilli</taxon>
        <taxon>Lactobacillales</taxon>
        <taxon>Lactobacillaceae</taxon>
        <taxon>Lapidilactobacillus</taxon>
    </lineage>
</organism>
<accession>A0A0R1W100</accession>
<dbReference type="STRING" id="1423735.FC15_GL001649"/>
<dbReference type="InterPro" id="IPR029058">
    <property type="entry name" value="AB_hydrolase_fold"/>
</dbReference>
<dbReference type="GO" id="GO:0016787">
    <property type="term" value="F:hydrolase activity"/>
    <property type="evidence" value="ECO:0007669"/>
    <property type="project" value="UniProtKB-KW"/>
</dbReference>
<dbReference type="EMBL" id="AZFX01000048">
    <property type="protein sequence ID" value="KRM09556.1"/>
    <property type="molecule type" value="Genomic_DNA"/>
</dbReference>
<comment type="caution">
    <text evidence="3">The sequence shown here is derived from an EMBL/GenBank/DDBJ whole genome shotgun (WGS) entry which is preliminary data.</text>
</comment>
<dbReference type="OrthoDB" id="9794725at2"/>
<evidence type="ECO:0000259" key="2">
    <source>
        <dbReference type="Pfam" id="PF20434"/>
    </source>
</evidence>
<dbReference type="Pfam" id="PF20434">
    <property type="entry name" value="BD-FAE"/>
    <property type="match status" value="1"/>
</dbReference>
<keyword evidence="1" id="KW-0378">Hydrolase</keyword>
<dbReference type="PANTHER" id="PTHR48081:SF6">
    <property type="entry name" value="PEPTIDASE S9 PROLYL OLIGOPEPTIDASE CATALYTIC DOMAIN-CONTAINING PROTEIN"/>
    <property type="match status" value="1"/>
</dbReference>
<dbReference type="InterPro" id="IPR050300">
    <property type="entry name" value="GDXG_lipolytic_enzyme"/>
</dbReference>
<dbReference type="PATRIC" id="fig|1423735.3.peg.1711"/>
<evidence type="ECO:0000313" key="4">
    <source>
        <dbReference type="Proteomes" id="UP000051315"/>
    </source>
</evidence>
<feature type="domain" description="BD-FAE-like" evidence="2">
    <location>
        <begin position="35"/>
        <end position="218"/>
    </location>
</feature>
<evidence type="ECO:0000256" key="1">
    <source>
        <dbReference type="ARBA" id="ARBA00022801"/>
    </source>
</evidence>
<keyword evidence="4" id="KW-1185">Reference proteome</keyword>
<dbReference type="InterPro" id="IPR049492">
    <property type="entry name" value="BD-FAE-like_dom"/>
</dbReference>
<dbReference type="RefSeq" id="WP_057824663.1">
    <property type="nucleotide sequence ID" value="NZ_AZFX01000048.1"/>
</dbReference>
<protein>
    <submittedName>
        <fullName evidence="3">Acetyl esterase</fullName>
    </submittedName>
</protein>
<dbReference type="Gene3D" id="3.40.50.1820">
    <property type="entry name" value="alpha/beta hydrolase"/>
    <property type="match status" value="1"/>
</dbReference>
<dbReference type="AlphaFoldDB" id="A0A0R1W100"/>
<gene>
    <name evidence="3" type="ORF">FC15_GL001649</name>
</gene>
<proteinExistence type="predicted"/>
<reference evidence="3 4" key="1">
    <citation type="journal article" date="2015" name="Genome Announc.">
        <title>Expanding the biotechnology potential of lactobacilli through comparative genomics of 213 strains and associated genera.</title>
        <authorList>
            <person name="Sun Z."/>
            <person name="Harris H.M."/>
            <person name="McCann A."/>
            <person name="Guo C."/>
            <person name="Argimon S."/>
            <person name="Zhang W."/>
            <person name="Yang X."/>
            <person name="Jeffery I.B."/>
            <person name="Cooney J.C."/>
            <person name="Kagawa T.F."/>
            <person name="Liu W."/>
            <person name="Song Y."/>
            <person name="Salvetti E."/>
            <person name="Wrobel A."/>
            <person name="Rasinkangas P."/>
            <person name="Parkhill J."/>
            <person name="Rea M.C."/>
            <person name="O'Sullivan O."/>
            <person name="Ritari J."/>
            <person name="Douillard F.P."/>
            <person name="Paul Ross R."/>
            <person name="Yang R."/>
            <person name="Briner A.E."/>
            <person name="Felis G.E."/>
            <person name="de Vos W.M."/>
            <person name="Barrangou R."/>
            <person name="Klaenhammer T.R."/>
            <person name="Caufield P.W."/>
            <person name="Cui Y."/>
            <person name="Zhang H."/>
            <person name="O'Toole P.W."/>
        </authorList>
    </citation>
    <scope>NUCLEOTIDE SEQUENCE [LARGE SCALE GENOMIC DNA]</scope>
    <source>
        <strain evidence="3 4">DSM 17758</strain>
    </source>
</reference>
<dbReference type="PANTHER" id="PTHR48081">
    <property type="entry name" value="AB HYDROLASE SUPERFAMILY PROTEIN C4A8.06C"/>
    <property type="match status" value="1"/>
</dbReference>
<evidence type="ECO:0000313" key="3">
    <source>
        <dbReference type="EMBL" id="KRM09556.1"/>
    </source>
</evidence>